<dbReference type="FunFam" id="1.10.510.10:FF:000658">
    <property type="entry name" value="Protein CBG12184"/>
    <property type="match status" value="1"/>
</dbReference>
<evidence type="ECO:0000256" key="12">
    <source>
        <dbReference type="ARBA" id="ARBA00022843"/>
    </source>
</evidence>
<evidence type="ECO:0000256" key="3">
    <source>
        <dbReference type="ARBA" id="ARBA00022527"/>
    </source>
</evidence>
<comment type="cofactor">
    <cofactor evidence="1">
        <name>Mg(2+)</name>
        <dbReference type="ChEBI" id="CHEBI:18420"/>
    </cofactor>
</comment>
<feature type="region of interest" description="Disordered" evidence="16">
    <location>
        <begin position="324"/>
        <end position="349"/>
    </location>
</feature>
<keyword evidence="4" id="KW-0597">Phosphoprotein</keyword>
<evidence type="ECO:0000256" key="10">
    <source>
        <dbReference type="ARBA" id="ARBA00022840"/>
    </source>
</evidence>
<keyword evidence="9" id="KW-0221">Differentiation</keyword>
<dbReference type="OMA" id="EWIQHYG"/>
<dbReference type="GO" id="GO:0000287">
    <property type="term" value="F:magnesium ion binding"/>
    <property type="evidence" value="ECO:0007669"/>
    <property type="project" value="UniProtKB-ARBA"/>
</dbReference>
<dbReference type="CTD" id="283629"/>
<evidence type="ECO:0000256" key="6">
    <source>
        <dbReference type="ARBA" id="ARBA00022723"/>
    </source>
</evidence>
<name>A0A914AXL8_PATMI</name>
<reference evidence="18" key="1">
    <citation type="submission" date="2022-11" db="UniProtKB">
        <authorList>
            <consortium name="EnsemblMetazoa"/>
        </authorList>
    </citation>
    <scope>IDENTIFICATION</scope>
</reference>
<evidence type="ECO:0000256" key="11">
    <source>
        <dbReference type="ARBA" id="ARBA00022842"/>
    </source>
</evidence>
<keyword evidence="3 15" id="KW-0723">Serine/threonine-protein kinase</keyword>
<dbReference type="FunFam" id="3.30.200.20:FF:000042">
    <property type="entry name" value="Aurora kinase A"/>
    <property type="match status" value="1"/>
</dbReference>
<dbReference type="OrthoDB" id="504170at2759"/>
<dbReference type="GO" id="GO:0005524">
    <property type="term" value="F:ATP binding"/>
    <property type="evidence" value="ECO:0007669"/>
    <property type="project" value="UniProtKB-UniRule"/>
</dbReference>
<dbReference type="InterPro" id="IPR008271">
    <property type="entry name" value="Ser/Thr_kinase_AS"/>
</dbReference>
<evidence type="ECO:0000313" key="18">
    <source>
        <dbReference type="EnsemblMetazoa" id="XP_038068011.1"/>
    </source>
</evidence>
<keyword evidence="5" id="KW-0808">Transferase</keyword>
<dbReference type="RefSeq" id="XP_038068011.1">
    <property type="nucleotide sequence ID" value="XM_038212083.1"/>
</dbReference>
<evidence type="ECO:0000256" key="5">
    <source>
        <dbReference type="ARBA" id="ARBA00022679"/>
    </source>
</evidence>
<accession>A0A914AXL8</accession>
<dbReference type="GeneID" id="119737619"/>
<feature type="domain" description="Protein kinase" evidence="17">
    <location>
        <begin position="46"/>
        <end position="303"/>
    </location>
</feature>
<evidence type="ECO:0000256" key="4">
    <source>
        <dbReference type="ARBA" id="ARBA00022553"/>
    </source>
</evidence>
<dbReference type="GO" id="GO:0005737">
    <property type="term" value="C:cytoplasm"/>
    <property type="evidence" value="ECO:0007669"/>
    <property type="project" value="TreeGrafter"/>
</dbReference>
<keyword evidence="6" id="KW-0479">Metal-binding</keyword>
<dbReference type="InterPro" id="IPR000719">
    <property type="entry name" value="Prot_kinase_dom"/>
</dbReference>
<keyword evidence="8" id="KW-0418">Kinase</keyword>
<dbReference type="GO" id="GO:0000226">
    <property type="term" value="P:microtubule cytoskeleton organization"/>
    <property type="evidence" value="ECO:0007669"/>
    <property type="project" value="TreeGrafter"/>
</dbReference>
<dbReference type="PANTHER" id="PTHR24346:SF102">
    <property type="entry name" value="TESTIS-SPECIFIC SERINE_THREONINE-PROTEIN KINASE 1"/>
    <property type="match status" value="1"/>
</dbReference>
<dbReference type="GO" id="GO:0035556">
    <property type="term" value="P:intracellular signal transduction"/>
    <property type="evidence" value="ECO:0007669"/>
    <property type="project" value="TreeGrafter"/>
</dbReference>
<dbReference type="PROSITE" id="PS50011">
    <property type="entry name" value="PROTEIN_KINASE_DOM"/>
    <property type="match status" value="1"/>
</dbReference>
<dbReference type="SUPFAM" id="SSF56112">
    <property type="entry name" value="Protein kinase-like (PK-like)"/>
    <property type="match status" value="1"/>
</dbReference>
<sequence>MAVISKMSTEPKDSTSRDAGASAGTSKAPDSSAKERGQSVLEQHGFTAGENIGHGSYAAVKLAYSSRHKSKVAIKIVSKRKAPEDYLKKFLPREIQVVKILKHPNLICFLQSIETTSRVYFIMELAENGDLLDYIKAQGAVTESQAGTWFHQLVDGMEYSHDQGVVHRDLKCENILLNRNNILKITDFGFARGHMKPVDKRVILSETYCGSYAYAPPEILRGIPYDPMLGDIWSMGVVLFTMMFGRLPFDDTNHKILLQQVQKAPAFPSNRNVADDCKDLICRILSPAKRRIHISEIREDRWFRRVGGNAAKVKKASTVKVNPTSEAKLLGGGETDRSASKKTADKISD</sequence>
<protein>
    <recommendedName>
        <fullName evidence="17">Protein kinase domain-containing protein</fullName>
    </recommendedName>
</protein>
<dbReference type="InterPro" id="IPR017441">
    <property type="entry name" value="Protein_kinase_ATP_BS"/>
</dbReference>
<evidence type="ECO:0000256" key="7">
    <source>
        <dbReference type="ARBA" id="ARBA00022741"/>
    </source>
</evidence>
<dbReference type="CDD" id="cd14162">
    <property type="entry name" value="STKc_TSSK4-like"/>
    <property type="match status" value="1"/>
</dbReference>
<dbReference type="InterPro" id="IPR047908">
    <property type="entry name" value="TSSK4_cat"/>
</dbReference>
<evidence type="ECO:0000256" key="14">
    <source>
        <dbReference type="PROSITE-ProRule" id="PRU10141"/>
    </source>
</evidence>
<evidence type="ECO:0000259" key="17">
    <source>
        <dbReference type="PROSITE" id="PS50011"/>
    </source>
</evidence>
<dbReference type="PANTHER" id="PTHR24346">
    <property type="entry name" value="MAP/MICROTUBULE AFFINITY-REGULATING KINASE"/>
    <property type="match status" value="1"/>
</dbReference>
<organism evidence="18 19">
    <name type="scientific">Patiria miniata</name>
    <name type="common">Bat star</name>
    <name type="synonym">Asterina miniata</name>
    <dbReference type="NCBI Taxonomy" id="46514"/>
    <lineage>
        <taxon>Eukaryota</taxon>
        <taxon>Metazoa</taxon>
        <taxon>Echinodermata</taxon>
        <taxon>Eleutherozoa</taxon>
        <taxon>Asterozoa</taxon>
        <taxon>Asteroidea</taxon>
        <taxon>Valvatacea</taxon>
        <taxon>Valvatida</taxon>
        <taxon>Asterinidae</taxon>
        <taxon>Patiria</taxon>
    </lineage>
</organism>
<dbReference type="Proteomes" id="UP000887568">
    <property type="component" value="Unplaced"/>
</dbReference>
<evidence type="ECO:0000256" key="16">
    <source>
        <dbReference type="SAM" id="MobiDB-lite"/>
    </source>
</evidence>
<keyword evidence="10 14" id="KW-0067">ATP-binding</keyword>
<dbReference type="Pfam" id="PF00069">
    <property type="entry name" value="Pkinase"/>
    <property type="match status" value="1"/>
</dbReference>
<feature type="region of interest" description="Disordered" evidence="16">
    <location>
        <begin position="1"/>
        <end position="39"/>
    </location>
</feature>
<proteinExistence type="inferred from homology"/>
<evidence type="ECO:0000256" key="1">
    <source>
        <dbReference type="ARBA" id="ARBA00001946"/>
    </source>
</evidence>
<keyword evidence="13" id="KW-0744">Spermatogenesis</keyword>
<keyword evidence="2" id="KW-0217">Developmental protein</keyword>
<dbReference type="Gene3D" id="1.10.510.10">
    <property type="entry name" value="Transferase(Phosphotransferase) domain 1"/>
    <property type="match status" value="1"/>
</dbReference>
<keyword evidence="19" id="KW-1185">Reference proteome</keyword>
<dbReference type="GO" id="GO:0007283">
    <property type="term" value="P:spermatogenesis"/>
    <property type="evidence" value="ECO:0007669"/>
    <property type="project" value="UniProtKB-KW"/>
</dbReference>
<evidence type="ECO:0000256" key="9">
    <source>
        <dbReference type="ARBA" id="ARBA00022782"/>
    </source>
</evidence>
<evidence type="ECO:0000256" key="8">
    <source>
        <dbReference type="ARBA" id="ARBA00022777"/>
    </source>
</evidence>
<evidence type="ECO:0000256" key="2">
    <source>
        <dbReference type="ARBA" id="ARBA00022473"/>
    </source>
</evidence>
<dbReference type="SMART" id="SM00220">
    <property type="entry name" value="S_TKc"/>
    <property type="match status" value="1"/>
</dbReference>
<dbReference type="PROSITE" id="PS00107">
    <property type="entry name" value="PROTEIN_KINASE_ATP"/>
    <property type="match status" value="1"/>
</dbReference>
<evidence type="ECO:0000256" key="13">
    <source>
        <dbReference type="ARBA" id="ARBA00022871"/>
    </source>
</evidence>
<dbReference type="PROSITE" id="PS00108">
    <property type="entry name" value="PROTEIN_KINASE_ST"/>
    <property type="match status" value="1"/>
</dbReference>
<keyword evidence="11" id="KW-0460">Magnesium</keyword>
<dbReference type="EnsemblMetazoa" id="XM_038212083.1">
    <property type="protein sequence ID" value="XP_038068011.1"/>
    <property type="gene ID" value="LOC119737619"/>
</dbReference>
<evidence type="ECO:0000256" key="15">
    <source>
        <dbReference type="RuleBase" id="RU000304"/>
    </source>
</evidence>
<evidence type="ECO:0000313" key="19">
    <source>
        <dbReference type="Proteomes" id="UP000887568"/>
    </source>
</evidence>
<keyword evidence="7 14" id="KW-0547">Nucleotide-binding</keyword>
<feature type="compositionally biased region" description="Basic and acidic residues" evidence="16">
    <location>
        <begin position="334"/>
        <end position="349"/>
    </location>
</feature>
<keyword evidence="12" id="KW-0832">Ubl conjugation</keyword>
<feature type="binding site" evidence="14">
    <location>
        <position position="75"/>
    </location>
    <ligand>
        <name>ATP</name>
        <dbReference type="ChEBI" id="CHEBI:30616"/>
    </ligand>
</feature>
<dbReference type="GO" id="GO:0030154">
    <property type="term" value="P:cell differentiation"/>
    <property type="evidence" value="ECO:0007669"/>
    <property type="project" value="UniProtKB-KW"/>
</dbReference>
<comment type="similarity">
    <text evidence="15">Belongs to the protein kinase superfamily.</text>
</comment>
<dbReference type="AlphaFoldDB" id="A0A914AXL8"/>
<dbReference type="InterPro" id="IPR011009">
    <property type="entry name" value="Kinase-like_dom_sf"/>
</dbReference>
<dbReference type="GO" id="GO:0050321">
    <property type="term" value="F:tau-protein kinase activity"/>
    <property type="evidence" value="ECO:0007669"/>
    <property type="project" value="TreeGrafter"/>
</dbReference>